<feature type="compositionally biased region" description="Basic residues" evidence="1">
    <location>
        <begin position="1"/>
        <end position="14"/>
    </location>
</feature>
<name>A0A384K3Q0_BOTFB</name>
<dbReference type="VEuPathDB" id="FungiDB:Bcin14g03330"/>
<accession>A0A384K3Q0</accession>
<dbReference type="Proteomes" id="UP000001798">
    <property type="component" value="Chromosome 14"/>
</dbReference>
<gene>
    <name evidence="2" type="ORF">BCIN_14g03330</name>
</gene>
<feature type="compositionally biased region" description="Basic and acidic residues" evidence="1">
    <location>
        <begin position="15"/>
        <end position="29"/>
    </location>
</feature>
<reference evidence="2 3" key="3">
    <citation type="journal article" date="2017" name="Mol. Plant Pathol.">
        <title>A gapless genome sequence of the fungus Botrytis cinerea.</title>
        <authorList>
            <person name="Van Kan J.A."/>
            <person name="Stassen J.H."/>
            <person name="Mosbach A."/>
            <person name="Van Der Lee T.A."/>
            <person name="Faino L."/>
            <person name="Farmer A.D."/>
            <person name="Papasotiriou D.G."/>
            <person name="Zhou S."/>
            <person name="Seidl M.F."/>
            <person name="Cottam E."/>
            <person name="Edel D."/>
            <person name="Hahn M."/>
            <person name="Schwartz D.C."/>
            <person name="Dietrich R.A."/>
            <person name="Widdison S."/>
            <person name="Scalliet G."/>
        </authorList>
    </citation>
    <scope>NUCLEOTIDE SEQUENCE [LARGE SCALE GENOMIC DNA]</scope>
    <source>
        <strain evidence="2 3">B05.10</strain>
    </source>
</reference>
<feature type="compositionally biased region" description="Basic and acidic residues" evidence="1">
    <location>
        <begin position="81"/>
        <end position="109"/>
    </location>
</feature>
<evidence type="ECO:0000313" key="2">
    <source>
        <dbReference type="EMBL" id="ATZ57167.1"/>
    </source>
</evidence>
<organism evidence="2 3">
    <name type="scientific">Botryotinia fuckeliana (strain B05.10)</name>
    <name type="common">Noble rot fungus</name>
    <name type="synonym">Botrytis cinerea</name>
    <dbReference type="NCBI Taxonomy" id="332648"/>
    <lineage>
        <taxon>Eukaryota</taxon>
        <taxon>Fungi</taxon>
        <taxon>Dikarya</taxon>
        <taxon>Ascomycota</taxon>
        <taxon>Pezizomycotina</taxon>
        <taxon>Leotiomycetes</taxon>
        <taxon>Helotiales</taxon>
        <taxon>Sclerotiniaceae</taxon>
        <taxon>Botrytis</taxon>
    </lineage>
</organism>
<dbReference type="AlphaFoldDB" id="A0A384K3Q0"/>
<reference evidence="2 3" key="1">
    <citation type="journal article" date="2011" name="PLoS Genet.">
        <title>Genomic analysis of the necrotrophic fungal pathogens Sclerotinia sclerotiorum and Botrytis cinerea.</title>
        <authorList>
            <person name="Amselem J."/>
            <person name="Cuomo C.A."/>
            <person name="van Kan J.A."/>
            <person name="Viaud M."/>
            <person name="Benito E.P."/>
            <person name="Couloux A."/>
            <person name="Coutinho P.M."/>
            <person name="de Vries R.P."/>
            <person name="Dyer P.S."/>
            <person name="Fillinger S."/>
            <person name="Fournier E."/>
            <person name="Gout L."/>
            <person name="Hahn M."/>
            <person name="Kohn L."/>
            <person name="Lapalu N."/>
            <person name="Plummer K.M."/>
            <person name="Pradier J.M."/>
            <person name="Quevillon E."/>
            <person name="Sharon A."/>
            <person name="Simon A."/>
            <person name="ten Have A."/>
            <person name="Tudzynski B."/>
            <person name="Tudzynski P."/>
            <person name="Wincker P."/>
            <person name="Andrew M."/>
            <person name="Anthouard V."/>
            <person name="Beever R.E."/>
            <person name="Beffa R."/>
            <person name="Benoit I."/>
            <person name="Bouzid O."/>
            <person name="Brault B."/>
            <person name="Chen Z."/>
            <person name="Choquer M."/>
            <person name="Collemare J."/>
            <person name="Cotton P."/>
            <person name="Danchin E.G."/>
            <person name="Da Silva C."/>
            <person name="Gautier A."/>
            <person name="Giraud C."/>
            <person name="Giraud T."/>
            <person name="Gonzalez C."/>
            <person name="Grossetete S."/>
            <person name="Guldener U."/>
            <person name="Henrissat B."/>
            <person name="Howlett B.J."/>
            <person name="Kodira C."/>
            <person name="Kretschmer M."/>
            <person name="Lappartient A."/>
            <person name="Leroch M."/>
            <person name="Levis C."/>
            <person name="Mauceli E."/>
            <person name="Neuveglise C."/>
            <person name="Oeser B."/>
            <person name="Pearson M."/>
            <person name="Poulain J."/>
            <person name="Poussereau N."/>
            <person name="Quesneville H."/>
            <person name="Rascle C."/>
            <person name="Schumacher J."/>
            <person name="Segurens B."/>
            <person name="Sexton A."/>
            <person name="Silva E."/>
            <person name="Sirven C."/>
            <person name="Soanes D.M."/>
            <person name="Talbot N.J."/>
            <person name="Templeton M."/>
            <person name="Yandava C."/>
            <person name="Yarden O."/>
            <person name="Zeng Q."/>
            <person name="Rollins J.A."/>
            <person name="Lebrun M.H."/>
            <person name="Dickman M."/>
        </authorList>
    </citation>
    <scope>NUCLEOTIDE SEQUENCE [LARGE SCALE GENOMIC DNA]</scope>
    <source>
        <strain evidence="2 3">B05.10</strain>
    </source>
</reference>
<keyword evidence="3" id="KW-1185">Reference proteome</keyword>
<dbReference type="KEGG" id="bfu:BCIN_14g03330"/>
<reference evidence="2 3" key="2">
    <citation type="journal article" date="2012" name="Eukaryot. Cell">
        <title>Genome update of Botrytis cinerea strains B05.10 and T4.</title>
        <authorList>
            <person name="Staats M."/>
            <person name="van Kan J.A."/>
        </authorList>
    </citation>
    <scope>NUCLEOTIDE SEQUENCE [LARGE SCALE GENOMIC DNA]</scope>
    <source>
        <strain evidence="2 3">B05.10</strain>
    </source>
</reference>
<dbReference type="GeneID" id="36394855"/>
<dbReference type="RefSeq" id="XP_024552974.1">
    <property type="nucleotide sequence ID" value="XM_024697159.1"/>
</dbReference>
<dbReference type="OrthoDB" id="3560632at2759"/>
<proteinExistence type="predicted"/>
<evidence type="ECO:0000256" key="1">
    <source>
        <dbReference type="SAM" id="MobiDB-lite"/>
    </source>
</evidence>
<protein>
    <submittedName>
        <fullName evidence="2">Uncharacterized protein</fullName>
    </submittedName>
</protein>
<feature type="compositionally biased region" description="Basic and acidic residues" evidence="1">
    <location>
        <begin position="55"/>
        <end position="64"/>
    </location>
</feature>
<sequence length="210" mass="23989">MKKASLHSTSHHSKIIPDRTRRAPPRVDIESSYGDGNISDSSTRPILSSKNKSAKSSEKSKGKEYAPAIGSGKRNKNTGSFREEEKKTKASKDSYTRIRTTDQSAHEEQQSPTHTRYPHDPIMLVRYKKLEYKLAKEIGAAQEQATWYEEQYSRNPCSHYKKTQDAWQKNVKDLKNLAEEIENIKSQHLSPRKAKQALDDLLDLKGHLPK</sequence>
<evidence type="ECO:0000313" key="3">
    <source>
        <dbReference type="Proteomes" id="UP000001798"/>
    </source>
</evidence>
<feature type="region of interest" description="Disordered" evidence="1">
    <location>
        <begin position="1"/>
        <end position="120"/>
    </location>
</feature>
<dbReference type="EMBL" id="CP009818">
    <property type="protein sequence ID" value="ATZ57167.1"/>
    <property type="molecule type" value="Genomic_DNA"/>
</dbReference>